<evidence type="ECO:0000313" key="11">
    <source>
        <dbReference type="Proteomes" id="UP000694865"/>
    </source>
</evidence>
<accession>A0ABM0MS54</accession>
<dbReference type="PANTHER" id="PTHR32261:SF1">
    <property type="entry name" value="CALCIUM HOMEOSTASIS MODULATOR PROTEIN"/>
    <property type="match status" value="1"/>
</dbReference>
<comment type="subcellular location">
    <subcellularLocation>
        <location evidence="1">Membrane</location>
        <topology evidence="1">Multi-pass membrane protein</topology>
    </subcellularLocation>
</comment>
<dbReference type="InterPro" id="IPR029569">
    <property type="entry name" value="CALHM"/>
</dbReference>
<evidence type="ECO:0000256" key="7">
    <source>
        <dbReference type="ARBA" id="ARBA00023136"/>
    </source>
</evidence>
<dbReference type="GeneID" id="102808686"/>
<evidence type="ECO:0000256" key="1">
    <source>
        <dbReference type="ARBA" id="ARBA00004141"/>
    </source>
</evidence>
<evidence type="ECO:0000256" key="4">
    <source>
        <dbReference type="ARBA" id="ARBA00022692"/>
    </source>
</evidence>
<keyword evidence="4 10" id="KW-0812">Transmembrane</keyword>
<organism evidence="11 12">
    <name type="scientific">Saccoglossus kowalevskii</name>
    <name type="common">Acorn worm</name>
    <dbReference type="NCBI Taxonomy" id="10224"/>
    <lineage>
        <taxon>Eukaryota</taxon>
        <taxon>Metazoa</taxon>
        <taxon>Hemichordata</taxon>
        <taxon>Enteropneusta</taxon>
        <taxon>Harrimaniidae</taxon>
        <taxon>Saccoglossus</taxon>
    </lineage>
</organism>
<evidence type="ECO:0000256" key="6">
    <source>
        <dbReference type="ARBA" id="ARBA00023065"/>
    </source>
</evidence>
<comment type="similarity">
    <text evidence="2">Belongs to the CALHM family.</text>
</comment>
<keyword evidence="3" id="KW-0813">Transport</keyword>
<evidence type="ECO:0000256" key="10">
    <source>
        <dbReference type="SAM" id="Phobius"/>
    </source>
</evidence>
<evidence type="ECO:0000256" key="9">
    <source>
        <dbReference type="SAM" id="MobiDB-lite"/>
    </source>
</evidence>
<keyword evidence="6" id="KW-0406">Ion transport</keyword>
<dbReference type="Proteomes" id="UP000694865">
    <property type="component" value="Unplaced"/>
</dbReference>
<keyword evidence="7 10" id="KW-0472">Membrane</keyword>
<evidence type="ECO:0000256" key="5">
    <source>
        <dbReference type="ARBA" id="ARBA00022989"/>
    </source>
</evidence>
<dbReference type="Pfam" id="PF14798">
    <property type="entry name" value="Ca_hom_mod"/>
    <property type="match status" value="2"/>
</dbReference>
<keyword evidence="8" id="KW-0407">Ion channel</keyword>
<evidence type="ECO:0000313" key="12">
    <source>
        <dbReference type="RefSeq" id="XP_006822845.1"/>
    </source>
</evidence>
<protein>
    <submittedName>
        <fullName evidence="12">Protein FAM26F-like</fullName>
    </submittedName>
</protein>
<feature type="transmembrane region" description="Helical" evidence="10">
    <location>
        <begin position="104"/>
        <end position="124"/>
    </location>
</feature>
<keyword evidence="5 10" id="KW-1133">Transmembrane helix</keyword>
<reference evidence="12" key="1">
    <citation type="submission" date="2025-08" db="UniProtKB">
        <authorList>
            <consortium name="RefSeq"/>
        </authorList>
    </citation>
    <scope>IDENTIFICATION</scope>
    <source>
        <tissue evidence="12">Testes</tissue>
    </source>
</reference>
<keyword evidence="11" id="KW-1185">Reference proteome</keyword>
<sequence length="274" mass="30825">MIIGIIFISAPAVIIFCLGILAQSSTWRVVTGCYTMTSHISGGECHSRILVVIGQSLLGPLVWLFVAFMNGDYYACINSSTNCDVDEDPSIVEFSDKDKAQSQIIAWLLLAVISILVLFCYCILRCCNRYSYEQQQYYKEYVEAEEDEFNEQCKEAAKIEAKTTVSKFYEQKNIKGQPIIHHGDWKEIKTTWEAITVLGSGFAGKEGYTPLYYWAKCSEDRCERQDTVVINVINEQNKDGVKEVSEHAAPNTAVDETWSESDEDILPGSLSSCH</sequence>
<feature type="transmembrane region" description="Helical" evidence="10">
    <location>
        <begin position="6"/>
        <end position="29"/>
    </location>
</feature>
<evidence type="ECO:0000256" key="2">
    <source>
        <dbReference type="ARBA" id="ARBA00008497"/>
    </source>
</evidence>
<evidence type="ECO:0000256" key="3">
    <source>
        <dbReference type="ARBA" id="ARBA00022448"/>
    </source>
</evidence>
<gene>
    <name evidence="12" type="primary">LOC102808686</name>
</gene>
<feature type="region of interest" description="Disordered" evidence="9">
    <location>
        <begin position="242"/>
        <end position="274"/>
    </location>
</feature>
<evidence type="ECO:0000256" key="8">
    <source>
        <dbReference type="ARBA" id="ARBA00023303"/>
    </source>
</evidence>
<proteinExistence type="inferred from homology"/>
<dbReference type="PANTHER" id="PTHR32261">
    <property type="entry name" value="CALCIUM HOMEOSTASIS MODULATOR PROTEIN"/>
    <property type="match status" value="1"/>
</dbReference>
<feature type="transmembrane region" description="Helical" evidence="10">
    <location>
        <begin position="49"/>
        <end position="69"/>
    </location>
</feature>
<name>A0ABM0MS54_SACKO</name>
<dbReference type="RefSeq" id="XP_006822845.1">
    <property type="nucleotide sequence ID" value="XM_006822782.1"/>
</dbReference>